<dbReference type="EMBL" id="CABVLY010000020">
    <property type="protein sequence ID" value="VVU52006.1"/>
    <property type="molecule type" value="Genomic_DNA"/>
</dbReference>
<dbReference type="InterPro" id="IPR025359">
    <property type="entry name" value="SduA_C"/>
</dbReference>
<reference evidence="2 5" key="2">
    <citation type="submission" date="2021-02" db="EMBL/GenBank/DDBJ databases">
        <title>Draft genome of the type strains Burkholderia anthina DSM16086.</title>
        <authorList>
            <person name="Hertel R."/>
            <person name="Meissner J."/>
            <person name="Poehlein A."/>
            <person name="Daniel R."/>
            <person name="Commichau F.M."/>
        </authorList>
    </citation>
    <scope>NUCLEOTIDE SEQUENCE [LARGE SCALE GENOMIC DNA]</scope>
    <source>
        <strain evidence="2 5">DSM 16086</strain>
    </source>
</reference>
<dbReference type="GeneID" id="56502792"/>
<dbReference type="EMBL" id="JAFCIQ010000020">
    <property type="protein sequence ID" value="MBM2769542.1"/>
    <property type="molecule type" value="Genomic_DNA"/>
</dbReference>
<evidence type="ECO:0000313" key="3">
    <source>
        <dbReference type="EMBL" id="VVU52006.1"/>
    </source>
</evidence>
<protein>
    <submittedName>
        <fullName evidence="2">DUF4263 domain-containing protein</fullName>
    </submittedName>
</protein>
<proteinExistence type="predicted"/>
<sequence>MRLDTGEIKKIREEFMRLMDEEHPEQIYQKYMEDNTALIPREFVQNHGIHFDMVFRKISLARDYAPDFFYLSKSSADWNLVLIEIEKPRSRYFKDNSNDLHPEFLAGLDQIARWRAWFDNSANFTGFVDGTIAPVRVPEMMRRNKCHIKYVLVHGRRSEFEGNELRRGLIRAREADDFHIISFDSLLESLHTKESLYLCVRKNEHVEIISKKFIDESVFSWMDPSQLKIVNELREDIIRNKSRWYHHRSEGGMVLDHVLPKVGCCTV</sequence>
<keyword evidence="5" id="KW-1185">Reference proteome</keyword>
<evidence type="ECO:0000313" key="2">
    <source>
        <dbReference type="EMBL" id="MBM2769542.1"/>
    </source>
</evidence>
<dbReference type="AlphaFoldDB" id="A0A6P2GFE0"/>
<feature type="domain" description="Shedu protein SduA C-terminal" evidence="1">
    <location>
        <begin position="23"/>
        <end position="187"/>
    </location>
</feature>
<evidence type="ECO:0000313" key="5">
    <source>
        <dbReference type="Proteomes" id="UP000755577"/>
    </source>
</evidence>
<dbReference type="RefSeq" id="WP_174927610.1">
    <property type="nucleotide sequence ID" value="NZ_CABVLY010000020.1"/>
</dbReference>
<dbReference type="Pfam" id="PF14082">
    <property type="entry name" value="SduA_C"/>
    <property type="match status" value="1"/>
</dbReference>
<reference evidence="3 4" key="1">
    <citation type="submission" date="2019-09" db="EMBL/GenBank/DDBJ databases">
        <authorList>
            <person name="Depoorter E."/>
        </authorList>
    </citation>
    <scope>NUCLEOTIDE SEQUENCE [LARGE SCALE GENOMIC DNA]</scope>
    <source>
        <strain evidence="3">LMG 20980</strain>
    </source>
</reference>
<evidence type="ECO:0000259" key="1">
    <source>
        <dbReference type="Pfam" id="PF14082"/>
    </source>
</evidence>
<dbReference type="Proteomes" id="UP000494201">
    <property type="component" value="Unassembled WGS sequence"/>
</dbReference>
<organism evidence="3 4">
    <name type="scientific">Burkholderia anthina</name>
    <dbReference type="NCBI Taxonomy" id="179879"/>
    <lineage>
        <taxon>Bacteria</taxon>
        <taxon>Pseudomonadati</taxon>
        <taxon>Pseudomonadota</taxon>
        <taxon>Betaproteobacteria</taxon>
        <taxon>Burkholderiales</taxon>
        <taxon>Burkholderiaceae</taxon>
        <taxon>Burkholderia</taxon>
        <taxon>Burkholderia cepacia complex</taxon>
    </lineage>
</organism>
<name>A0A6P2GFE0_9BURK</name>
<evidence type="ECO:0000313" key="4">
    <source>
        <dbReference type="Proteomes" id="UP000494201"/>
    </source>
</evidence>
<accession>A0A6P2GFE0</accession>
<gene>
    <name evidence="3" type="ORF">BAN20980_04729</name>
    <name evidence="2" type="ORF">JQK92_24280</name>
</gene>
<dbReference type="Proteomes" id="UP000755577">
    <property type="component" value="Unassembled WGS sequence"/>
</dbReference>